<comment type="caution">
    <text evidence="1">The sequence shown here is derived from an EMBL/GenBank/DDBJ whole genome shotgun (WGS) entry which is preliminary data.</text>
</comment>
<sequence>MKGKFEGKGKEEQRTMYKLEKAYNNLETEITGGRKPKAKIGEEALRTAVKTLKQVKTLQRDQQLSFSVIDRVCKKAQAVEIKHVQSEVGRILNEAAVAIAATNDFQLIYEIRRRALEVLKVSGDSQKRPQALLALREILQSKTK</sequence>
<protein>
    <submittedName>
        <fullName evidence="1">Uncharacterized protein</fullName>
    </submittedName>
</protein>
<name>A0A1G2E140_9BACT</name>
<dbReference type="AlphaFoldDB" id="A0A1G2E140"/>
<dbReference type="EMBL" id="MHLY01000003">
    <property type="protein sequence ID" value="OGZ18971.1"/>
    <property type="molecule type" value="Genomic_DNA"/>
</dbReference>
<dbReference type="Proteomes" id="UP000176755">
    <property type="component" value="Unassembled WGS sequence"/>
</dbReference>
<organism evidence="1 2">
    <name type="scientific">Candidatus Nealsonbacteria bacterium RBG_13_42_11</name>
    <dbReference type="NCBI Taxonomy" id="1801663"/>
    <lineage>
        <taxon>Bacteria</taxon>
        <taxon>Candidatus Nealsoniibacteriota</taxon>
    </lineage>
</organism>
<dbReference type="STRING" id="1801663.A2175_01425"/>
<evidence type="ECO:0000313" key="1">
    <source>
        <dbReference type="EMBL" id="OGZ18971.1"/>
    </source>
</evidence>
<reference evidence="1 2" key="1">
    <citation type="journal article" date="2016" name="Nat. Commun.">
        <title>Thousands of microbial genomes shed light on interconnected biogeochemical processes in an aquifer system.</title>
        <authorList>
            <person name="Anantharaman K."/>
            <person name="Brown C.T."/>
            <person name="Hug L.A."/>
            <person name="Sharon I."/>
            <person name="Castelle C.J."/>
            <person name="Probst A.J."/>
            <person name="Thomas B.C."/>
            <person name="Singh A."/>
            <person name="Wilkins M.J."/>
            <person name="Karaoz U."/>
            <person name="Brodie E.L."/>
            <person name="Williams K.H."/>
            <person name="Hubbard S.S."/>
            <person name="Banfield J.F."/>
        </authorList>
    </citation>
    <scope>NUCLEOTIDE SEQUENCE [LARGE SCALE GENOMIC DNA]</scope>
</reference>
<gene>
    <name evidence="1" type="ORF">A2175_01425</name>
</gene>
<proteinExistence type="predicted"/>
<accession>A0A1G2E140</accession>
<evidence type="ECO:0000313" key="2">
    <source>
        <dbReference type="Proteomes" id="UP000176755"/>
    </source>
</evidence>